<organism evidence="2 3">
    <name type="scientific">Pedobacter steynii</name>
    <dbReference type="NCBI Taxonomy" id="430522"/>
    <lineage>
        <taxon>Bacteria</taxon>
        <taxon>Pseudomonadati</taxon>
        <taxon>Bacteroidota</taxon>
        <taxon>Sphingobacteriia</taxon>
        <taxon>Sphingobacteriales</taxon>
        <taxon>Sphingobacteriaceae</taxon>
        <taxon>Pedobacter</taxon>
    </lineage>
</organism>
<keyword evidence="3" id="KW-1185">Reference proteome</keyword>
<dbReference type="Pfam" id="PF01047">
    <property type="entry name" value="MarR"/>
    <property type="match status" value="1"/>
</dbReference>
<dbReference type="RefSeq" id="WP_074607312.1">
    <property type="nucleotide sequence ID" value="NZ_FNGY01000004.1"/>
</dbReference>
<evidence type="ECO:0000313" key="3">
    <source>
        <dbReference type="Proteomes" id="UP000183200"/>
    </source>
</evidence>
<protein>
    <submittedName>
        <fullName evidence="2">DNA-binding transcriptional regulator, MarR family</fullName>
    </submittedName>
</protein>
<evidence type="ECO:0000259" key="1">
    <source>
        <dbReference type="PROSITE" id="PS50995"/>
    </source>
</evidence>
<dbReference type="EMBL" id="FNGY01000004">
    <property type="protein sequence ID" value="SDM58149.1"/>
    <property type="molecule type" value="Genomic_DNA"/>
</dbReference>
<proteinExistence type="predicted"/>
<sequence>MFVVNPALKTLMNLAKVQAVISRRFDRLNIHGIGFNDFMILYLLQQSAAGKMRRIDLADQIGLTASGITRMLLPMEKIGLVAREANERDARVSYVVLTSVGKQLFEEAEKTASALAGEIIPALKPKEMTLLTDLLTSLGGNIT</sequence>
<dbReference type="AlphaFoldDB" id="A0A1G9UDZ6"/>
<dbReference type="PANTHER" id="PTHR33164:SF99">
    <property type="entry name" value="MARR FAMILY REGULATORY PROTEIN"/>
    <property type="match status" value="1"/>
</dbReference>
<dbReference type="SUPFAM" id="SSF46785">
    <property type="entry name" value="Winged helix' DNA-binding domain"/>
    <property type="match status" value="1"/>
</dbReference>
<dbReference type="SMART" id="SM00347">
    <property type="entry name" value="HTH_MARR"/>
    <property type="match status" value="1"/>
</dbReference>
<dbReference type="InterPro" id="IPR039422">
    <property type="entry name" value="MarR/SlyA-like"/>
</dbReference>
<dbReference type="PRINTS" id="PR00598">
    <property type="entry name" value="HTHMARR"/>
</dbReference>
<dbReference type="InterPro" id="IPR036390">
    <property type="entry name" value="WH_DNA-bd_sf"/>
</dbReference>
<accession>A0A1G9UDZ6</accession>
<dbReference type="GO" id="GO:0006950">
    <property type="term" value="P:response to stress"/>
    <property type="evidence" value="ECO:0007669"/>
    <property type="project" value="TreeGrafter"/>
</dbReference>
<evidence type="ECO:0000313" key="2">
    <source>
        <dbReference type="EMBL" id="SDM58149.1"/>
    </source>
</evidence>
<dbReference type="PROSITE" id="PS50995">
    <property type="entry name" value="HTH_MARR_2"/>
    <property type="match status" value="1"/>
</dbReference>
<dbReference type="PANTHER" id="PTHR33164">
    <property type="entry name" value="TRANSCRIPTIONAL REGULATOR, MARR FAMILY"/>
    <property type="match status" value="1"/>
</dbReference>
<dbReference type="GO" id="GO:0003677">
    <property type="term" value="F:DNA binding"/>
    <property type="evidence" value="ECO:0007669"/>
    <property type="project" value="UniProtKB-KW"/>
</dbReference>
<dbReference type="InterPro" id="IPR036388">
    <property type="entry name" value="WH-like_DNA-bd_sf"/>
</dbReference>
<dbReference type="GO" id="GO:0003700">
    <property type="term" value="F:DNA-binding transcription factor activity"/>
    <property type="evidence" value="ECO:0007669"/>
    <property type="project" value="InterPro"/>
</dbReference>
<reference evidence="3" key="1">
    <citation type="submission" date="2016-10" db="EMBL/GenBank/DDBJ databases">
        <authorList>
            <person name="Varghese N."/>
            <person name="Submissions S."/>
        </authorList>
    </citation>
    <scope>NUCLEOTIDE SEQUENCE [LARGE SCALE GENOMIC DNA]</scope>
    <source>
        <strain evidence="3">DSM 19110</strain>
    </source>
</reference>
<name>A0A1G9UDZ6_9SPHI</name>
<dbReference type="InterPro" id="IPR000835">
    <property type="entry name" value="HTH_MarR-typ"/>
</dbReference>
<keyword evidence="2" id="KW-0238">DNA-binding</keyword>
<dbReference type="Gene3D" id="1.10.10.10">
    <property type="entry name" value="Winged helix-like DNA-binding domain superfamily/Winged helix DNA-binding domain"/>
    <property type="match status" value="1"/>
</dbReference>
<feature type="domain" description="HTH marR-type" evidence="1">
    <location>
        <begin position="1"/>
        <end position="140"/>
    </location>
</feature>
<dbReference type="Proteomes" id="UP000183200">
    <property type="component" value="Unassembled WGS sequence"/>
</dbReference>
<gene>
    <name evidence="2" type="ORF">SAMN05421820_104146</name>
</gene>